<dbReference type="AlphaFoldDB" id="A0A2S5A1Y7"/>
<comment type="catalytic activity">
    <reaction evidence="1 7">
        <text>Cleavage of hydrophobic, N-terminal signal or leader sequences from secreted and periplasmic proteins.</text>
        <dbReference type="EC" id="3.4.21.89"/>
    </reaction>
</comment>
<evidence type="ECO:0000313" key="10">
    <source>
        <dbReference type="Proteomes" id="UP000236893"/>
    </source>
</evidence>
<gene>
    <name evidence="9" type="ORF">C3K47_09320</name>
</gene>
<dbReference type="Gene3D" id="2.10.109.10">
    <property type="entry name" value="Umud Fragment, subunit A"/>
    <property type="match status" value="2"/>
</dbReference>
<feature type="active site" evidence="6">
    <location>
        <position position="54"/>
    </location>
</feature>
<keyword evidence="7" id="KW-0645">Protease</keyword>
<feature type="domain" description="Peptidase S26" evidence="8">
    <location>
        <begin position="24"/>
        <end position="193"/>
    </location>
</feature>
<evidence type="ECO:0000259" key="8">
    <source>
        <dbReference type="Pfam" id="PF10502"/>
    </source>
</evidence>
<dbReference type="PANTHER" id="PTHR43390:SF1">
    <property type="entry name" value="CHLOROPLAST PROCESSING PEPTIDASE"/>
    <property type="match status" value="1"/>
</dbReference>
<keyword evidence="7" id="KW-0812">Transmembrane</keyword>
<name>A0A2S5A1Y7_9SPHI</name>
<feature type="domain" description="Peptidase S26" evidence="8">
    <location>
        <begin position="309"/>
        <end position="348"/>
    </location>
</feature>
<evidence type="ECO:0000256" key="7">
    <source>
        <dbReference type="RuleBase" id="RU362042"/>
    </source>
</evidence>
<dbReference type="InterPro" id="IPR019533">
    <property type="entry name" value="Peptidase_S26"/>
</dbReference>
<dbReference type="EMBL" id="PQVF01000006">
    <property type="protein sequence ID" value="POY36565.1"/>
    <property type="molecule type" value="Genomic_DNA"/>
</dbReference>
<evidence type="ECO:0000256" key="4">
    <source>
        <dbReference type="ARBA" id="ARBA00019232"/>
    </source>
</evidence>
<dbReference type="OrthoDB" id="9802919at2"/>
<feature type="transmembrane region" description="Helical" evidence="7">
    <location>
        <begin position="29"/>
        <end position="50"/>
    </location>
</feature>
<dbReference type="GO" id="GO:0006465">
    <property type="term" value="P:signal peptide processing"/>
    <property type="evidence" value="ECO:0007669"/>
    <property type="project" value="InterPro"/>
</dbReference>
<dbReference type="InterPro" id="IPR036286">
    <property type="entry name" value="LexA/Signal_pep-like_sf"/>
</dbReference>
<dbReference type="GO" id="GO:0009003">
    <property type="term" value="F:signal peptidase activity"/>
    <property type="evidence" value="ECO:0007669"/>
    <property type="project" value="UniProtKB-EC"/>
</dbReference>
<evidence type="ECO:0000256" key="1">
    <source>
        <dbReference type="ARBA" id="ARBA00000677"/>
    </source>
</evidence>
<dbReference type="CDD" id="cd06530">
    <property type="entry name" value="S26_SPase_I"/>
    <property type="match status" value="2"/>
</dbReference>
<dbReference type="RefSeq" id="WP_103788868.1">
    <property type="nucleotide sequence ID" value="NZ_PQVF01000006.1"/>
</dbReference>
<dbReference type="InterPro" id="IPR019758">
    <property type="entry name" value="Pept_S26A_signal_pept_1_CS"/>
</dbReference>
<accession>A0A2S5A1Y7</accession>
<comment type="caution">
    <text evidence="9">The sequence shown here is derived from an EMBL/GenBank/DDBJ whole genome shotgun (WGS) entry which is preliminary data.</text>
</comment>
<dbReference type="PROSITE" id="PS00761">
    <property type="entry name" value="SPASE_I_3"/>
    <property type="match status" value="1"/>
</dbReference>
<evidence type="ECO:0000313" key="9">
    <source>
        <dbReference type="EMBL" id="POY36565.1"/>
    </source>
</evidence>
<evidence type="ECO:0000256" key="6">
    <source>
        <dbReference type="PIRSR" id="PIRSR600223-1"/>
    </source>
</evidence>
<protein>
    <recommendedName>
        <fullName evidence="4 7">Signal peptidase I</fullName>
        <ecNumber evidence="3 7">3.4.21.89</ecNumber>
    </recommendedName>
</protein>
<dbReference type="GO" id="GO:0016020">
    <property type="term" value="C:membrane"/>
    <property type="evidence" value="ECO:0007669"/>
    <property type="project" value="UniProtKB-SubCell"/>
</dbReference>
<dbReference type="InterPro" id="IPR000223">
    <property type="entry name" value="Pept_S26A_signal_pept_1"/>
</dbReference>
<evidence type="ECO:0000256" key="5">
    <source>
        <dbReference type="ARBA" id="ARBA00022801"/>
    </source>
</evidence>
<proteinExistence type="inferred from homology"/>
<comment type="subcellular location">
    <subcellularLocation>
        <location evidence="7">Membrane</location>
        <topology evidence="7">Single-pass type II membrane protein</topology>
    </subcellularLocation>
</comment>
<reference evidence="9 10" key="1">
    <citation type="submission" date="2018-01" db="EMBL/GenBank/DDBJ databases">
        <authorList>
            <person name="Gaut B.S."/>
            <person name="Morton B.R."/>
            <person name="Clegg M.T."/>
            <person name="Duvall M.R."/>
        </authorList>
    </citation>
    <scope>NUCLEOTIDE SEQUENCE [LARGE SCALE GENOMIC DNA]</scope>
    <source>
        <strain evidence="9 10">HR-AV</strain>
    </source>
</reference>
<feature type="active site" evidence="6">
    <location>
        <position position="145"/>
    </location>
</feature>
<dbReference type="Pfam" id="PF10502">
    <property type="entry name" value="Peptidase_S26"/>
    <property type="match status" value="2"/>
</dbReference>
<organism evidence="9 10">
    <name type="scientific">Solitalea longa</name>
    <dbReference type="NCBI Taxonomy" id="2079460"/>
    <lineage>
        <taxon>Bacteria</taxon>
        <taxon>Pseudomonadati</taxon>
        <taxon>Bacteroidota</taxon>
        <taxon>Sphingobacteriia</taxon>
        <taxon>Sphingobacteriales</taxon>
        <taxon>Sphingobacteriaceae</taxon>
        <taxon>Solitalea</taxon>
    </lineage>
</organism>
<dbReference type="NCBIfam" id="TIGR02227">
    <property type="entry name" value="sigpep_I_bact"/>
    <property type="match status" value="2"/>
</dbReference>
<comment type="similarity">
    <text evidence="2 7">Belongs to the peptidase S26 family.</text>
</comment>
<evidence type="ECO:0000256" key="2">
    <source>
        <dbReference type="ARBA" id="ARBA00009370"/>
    </source>
</evidence>
<dbReference type="GO" id="GO:0004252">
    <property type="term" value="F:serine-type endopeptidase activity"/>
    <property type="evidence" value="ECO:0007669"/>
    <property type="project" value="InterPro"/>
</dbReference>
<dbReference type="Proteomes" id="UP000236893">
    <property type="component" value="Unassembled WGS sequence"/>
</dbReference>
<keyword evidence="10" id="KW-1185">Reference proteome</keyword>
<dbReference type="PRINTS" id="PR00727">
    <property type="entry name" value="LEADERPTASE"/>
</dbReference>
<sequence>MNLKFWKKNGTTAAADSKKKSTAREWTDAIIFAVIAATLIRTFFIEAYTIPTPSMEKSLLVGDFLFVSKVNYGARTPMTPIAFPFAHHTILGMKAYSDVVQWDYHRIPGFQDIKNGDVVVFNYPVDVDPATGLPRPVDKRENYIKRCIAIAGDTISVIKGEAYVNGKPAPVQQQGQTDYTVQTDGTDLNRKTLQEMHISGDKISSNVYDLTMTPENAEKMKQFSSVKSVQKFVYPDSIADPSIYPQDAAFKWNVDNFGPLWVPKKGATLKLTKENIALYRHCINFYEKNELKEQPDGFYINGKKTDSYTFKMNYYFMMGDNRHNSLDSRFWGFVPEDHVVGKALFIWMSYDSEGGFFSKIRWSRLFNGIH</sequence>
<keyword evidence="7" id="KW-0472">Membrane</keyword>
<dbReference type="EC" id="3.4.21.89" evidence="3 7"/>
<evidence type="ECO:0000256" key="3">
    <source>
        <dbReference type="ARBA" id="ARBA00013208"/>
    </source>
</evidence>
<dbReference type="PANTHER" id="PTHR43390">
    <property type="entry name" value="SIGNAL PEPTIDASE I"/>
    <property type="match status" value="1"/>
</dbReference>
<dbReference type="SUPFAM" id="SSF51306">
    <property type="entry name" value="LexA/Signal peptidase"/>
    <property type="match status" value="1"/>
</dbReference>
<keyword evidence="7" id="KW-1133">Transmembrane helix</keyword>
<keyword evidence="5 7" id="KW-0378">Hydrolase</keyword>